<dbReference type="Gene3D" id="1.50.10.20">
    <property type="match status" value="1"/>
</dbReference>
<keyword evidence="1" id="KW-0732">Signal</keyword>
<dbReference type="Pfam" id="PF09492">
    <property type="entry name" value="Pec_lyase"/>
    <property type="match status" value="1"/>
</dbReference>
<dbReference type="InterPro" id="IPR012669">
    <property type="entry name" value="Pectate_lyase"/>
</dbReference>
<dbReference type="Proteomes" id="UP000199391">
    <property type="component" value="Unassembled WGS sequence"/>
</dbReference>
<organism evidence="2 3">
    <name type="scientific">Pseudoduganella namucuonensis</name>
    <dbReference type="NCBI Taxonomy" id="1035707"/>
    <lineage>
        <taxon>Bacteria</taxon>
        <taxon>Pseudomonadati</taxon>
        <taxon>Pseudomonadota</taxon>
        <taxon>Betaproteobacteria</taxon>
        <taxon>Burkholderiales</taxon>
        <taxon>Oxalobacteraceae</taxon>
        <taxon>Telluria group</taxon>
        <taxon>Pseudoduganella</taxon>
    </lineage>
</organism>
<evidence type="ECO:0000256" key="1">
    <source>
        <dbReference type="SAM" id="SignalP"/>
    </source>
</evidence>
<sequence>MRILVAALCLVACAAPRAARADIVGHMTPAEPLTEARVAGLAAPEREAWLAYLARSRARMAADQASLAAERADGAVPAAPPHAASGDGGMPLGRPAAWYGSPEARRVADNIVSFQTPAGGWGKNTDRTGPARQRGQHYIAIDTVPGAAGPRKEVWSFVGTIDNGATIAELRFLARAQAQAAGAAGHAYRDAFIKGARYLLEAQYPNGGYPQVYPLQGGYHDAITFNDNAMAAVTALLGEIAAGKGDYAFVPAPVAGEAREAAGKALRLILATQQVVGGARTGWCQQHDALTLAPVGARNFEPPSLASAESAQLLNLLMRPPGQDAAIEAAVHAGAAWLKRVAVADVAWSEPVSAAVSASAAAEGRKLVAKPGAGPLWSRFYDIATMKPVFGDRDRSIHDDVNELGAERRGGYGWYGDGPAKTLDSYARWSRGHPPPAAR</sequence>
<dbReference type="SUPFAM" id="SSF81853">
    <property type="entry name" value="Family 10 polysaccharide lyase"/>
    <property type="match status" value="1"/>
</dbReference>
<feature type="chain" id="PRO_5011757344" evidence="1">
    <location>
        <begin position="22"/>
        <end position="439"/>
    </location>
</feature>
<dbReference type="AlphaFoldDB" id="A0A1I7LMS5"/>
<proteinExistence type="predicted"/>
<dbReference type="NCBIfam" id="TIGR02474">
    <property type="entry name" value="pec_lyase"/>
    <property type="match status" value="1"/>
</dbReference>
<protein>
    <submittedName>
        <fullName evidence="2">Pectate lyase, PelA/Pel-15E family</fullName>
    </submittedName>
</protein>
<accession>A0A1I7LMS5</accession>
<reference evidence="3" key="1">
    <citation type="submission" date="2016-10" db="EMBL/GenBank/DDBJ databases">
        <authorList>
            <person name="Varghese N."/>
            <person name="Submissions S."/>
        </authorList>
    </citation>
    <scope>NUCLEOTIDE SEQUENCE [LARGE SCALE GENOMIC DNA]</scope>
    <source>
        <strain evidence="3">CGMCC 1.11014</strain>
    </source>
</reference>
<name>A0A1I7LMS5_9BURK</name>
<keyword evidence="2" id="KW-0456">Lyase</keyword>
<dbReference type="EMBL" id="FPBO01000033">
    <property type="protein sequence ID" value="SFV10991.1"/>
    <property type="molecule type" value="Genomic_DNA"/>
</dbReference>
<feature type="signal peptide" evidence="1">
    <location>
        <begin position="1"/>
        <end position="21"/>
    </location>
</feature>
<evidence type="ECO:0000313" key="2">
    <source>
        <dbReference type="EMBL" id="SFV10991.1"/>
    </source>
</evidence>
<keyword evidence="3" id="KW-1185">Reference proteome</keyword>
<dbReference type="RefSeq" id="WP_229490771.1">
    <property type="nucleotide sequence ID" value="NZ_FPBO01000033.1"/>
</dbReference>
<dbReference type="STRING" id="1035707.SAMN05216552_10332"/>
<gene>
    <name evidence="2" type="ORF">SAMN05216552_10332</name>
</gene>
<evidence type="ECO:0000313" key="3">
    <source>
        <dbReference type="Proteomes" id="UP000199391"/>
    </source>
</evidence>
<dbReference type="GO" id="GO:0016829">
    <property type="term" value="F:lyase activity"/>
    <property type="evidence" value="ECO:0007669"/>
    <property type="project" value="UniProtKB-KW"/>
</dbReference>